<comment type="similarity">
    <text evidence="1">Belongs to the peptidase M38 family.</text>
</comment>
<accession>A0A1M4TU58</accession>
<dbReference type="NCBIfam" id="TIGR01975">
    <property type="entry name" value="isoAsp_dipep"/>
    <property type="match status" value="1"/>
</dbReference>
<proteinExistence type="inferred from homology"/>
<dbReference type="GO" id="GO:0005737">
    <property type="term" value="C:cytoplasm"/>
    <property type="evidence" value="ECO:0007669"/>
    <property type="project" value="UniProtKB-SubCell"/>
</dbReference>
<dbReference type="PANTHER" id="PTHR11647">
    <property type="entry name" value="HYDRANTOINASE/DIHYDROPYRIMIDINASE FAMILY MEMBER"/>
    <property type="match status" value="1"/>
</dbReference>
<dbReference type="Proteomes" id="UP000184035">
    <property type="component" value="Unassembled WGS sequence"/>
</dbReference>
<comment type="function">
    <text evidence="1">Catalyzes the hydrolytic cleavage of a subset of L-isoaspartyl (L-beta-aspartyl) dipeptides. Used to degrade proteins damaged by L-isoaspartyl residues formation.</text>
</comment>
<evidence type="ECO:0000256" key="1">
    <source>
        <dbReference type="PIRNR" id="PIRNR001238"/>
    </source>
</evidence>
<dbReference type="EC" id="3.4.19.-" evidence="1"/>
<dbReference type="GO" id="GO:0008798">
    <property type="term" value="F:beta-aspartyl-peptidase activity"/>
    <property type="evidence" value="ECO:0007669"/>
    <property type="project" value="InterPro"/>
</dbReference>
<dbReference type="GO" id="GO:0016810">
    <property type="term" value="F:hydrolase activity, acting on carbon-nitrogen (but not peptide) bonds"/>
    <property type="evidence" value="ECO:0007669"/>
    <property type="project" value="InterPro"/>
</dbReference>
<evidence type="ECO:0000256" key="4">
    <source>
        <dbReference type="PIRSR" id="PIRSR001238-3"/>
    </source>
</evidence>
<feature type="binding site" evidence="4">
    <location>
        <position position="196"/>
    </location>
    <ligand>
        <name>Zn(2+)</name>
        <dbReference type="ChEBI" id="CHEBI:29105"/>
        <label>2</label>
        <note>catalytic</note>
    </ligand>
</feature>
<dbReference type="GO" id="GO:0008237">
    <property type="term" value="F:metallopeptidase activity"/>
    <property type="evidence" value="ECO:0007669"/>
    <property type="project" value="UniProtKB-KW"/>
</dbReference>
<evidence type="ECO:0000313" key="7">
    <source>
        <dbReference type="Proteomes" id="UP000184035"/>
    </source>
</evidence>
<comment type="cofactor">
    <cofactor evidence="1 4">
        <name>Zn(2+)</name>
        <dbReference type="ChEBI" id="CHEBI:29105"/>
    </cofactor>
    <text evidence="1 4">Binds 2 Zn(2+) ions per subunit.</text>
</comment>
<dbReference type="GO" id="GO:0046872">
    <property type="term" value="F:metal ion binding"/>
    <property type="evidence" value="ECO:0007669"/>
    <property type="project" value="UniProtKB-KW"/>
</dbReference>
<dbReference type="InterPro" id="IPR032466">
    <property type="entry name" value="Metal_Hydrolase"/>
</dbReference>
<feature type="binding site" evidence="4">
    <location>
        <position position="286"/>
    </location>
    <ligand>
        <name>Zn(2+)</name>
        <dbReference type="ChEBI" id="CHEBI:29105"/>
        <label>1</label>
        <note>catalytic</note>
    </ligand>
</feature>
<dbReference type="Gene3D" id="2.30.40.10">
    <property type="entry name" value="Urease, subunit C, domain 1"/>
    <property type="match status" value="1"/>
</dbReference>
<dbReference type="InterPro" id="IPR011059">
    <property type="entry name" value="Metal-dep_hydrolase_composite"/>
</dbReference>
<keyword evidence="1 4" id="KW-0479">Metal-binding</keyword>
<dbReference type="STRING" id="1533.SAMN05443638_103124"/>
<dbReference type="PIRSF" id="PIRSF001238">
    <property type="entry name" value="IadA"/>
    <property type="match status" value="1"/>
</dbReference>
<comment type="subcellular location">
    <subcellularLocation>
        <location evidence="1">Cytoplasm</location>
    </subcellularLocation>
</comment>
<feature type="binding site" evidence="3">
    <location>
        <position position="164"/>
    </location>
    <ligand>
        <name>substrate</name>
    </ligand>
</feature>
<organism evidence="6 7">
    <name type="scientific">Clostridium fallax</name>
    <dbReference type="NCBI Taxonomy" id="1533"/>
    <lineage>
        <taxon>Bacteria</taxon>
        <taxon>Bacillati</taxon>
        <taxon>Bacillota</taxon>
        <taxon>Clostridia</taxon>
        <taxon>Eubacteriales</taxon>
        <taxon>Clostridiaceae</taxon>
        <taxon>Clostridium</taxon>
    </lineage>
</organism>
<feature type="binding site" evidence="3">
    <location>
        <position position="228"/>
    </location>
    <ligand>
        <name>substrate</name>
    </ligand>
</feature>
<dbReference type="GO" id="GO:0006508">
    <property type="term" value="P:proteolysis"/>
    <property type="evidence" value="ECO:0007669"/>
    <property type="project" value="UniProtKB-KW"/>
</dbReference>
<feature type="binding site" evidence="3">
    <location>
        <position position="100"/>
    </location>
    <ligand>
        <name>substrate</name>
    </ligand>
</feature>
<sequence length="392" mass="42597">MITIIKNVRVLSPEDLGIKDIVLLGYKIEGIYDSIAIPKDFLNIEVIDGKDKIAVPGFVDSHVHIIGGGGEGGFKTRTPEIGLSEFIKAGITTAVGCIGTDGVCRNIRDLIAKARALEEEGITTYCYTGSYDIPVKSLTESVKSDIMLIDKIIGIGEIALSDHRSSQATYEQFANIVAQGRVGGLLSGKSGVVNVHLGDGARKMEFLFNLIENTEIPPKQLLPTHVNRSRKLFNVGVEYTKKGGFIDFTTSSDPDFLEEEELLASEALKLSLEKGVPLENITFSSDGNGSMPIFNKNREFVGLGICSVSSLYREVKRSVLEYKIPLEGAIKVITSNVADVLKLNSKGRISQGKDGDIILLDKETLEINTVIAKGKTMLLNCELLVKGTFEKI</sequence>
<keyword evidence="1" id="KW-0378">Hydrolase</keyword>
<feature type="binding site" evidence="4">
    <location>
        <position position="225"/>
    </location>
    <ligand>
        <name>Zn(2+)</name>
        <dbReference type="ChEBI" id="CHEBI:29105"/>
        <label>2</label>
        <note>catalytic</note>
    </ligand>
</feature>
<dbReference type="OrthoDB" id="9775607at2"/>
<dbReference type="RefSeq" id="WP_072892786.1">
    <property type="nucleotide sequence ID" value="NZ_FQVM01000003.1"/>
</dbReference>
<dbReference type="InterPro" id="IPR010229">
    <property type="entry name" value="Pept_M38_dipep"/>
</dbReference>
<keyword evidence="1" id="KW-0482">Metalloprotease</keyword>
<feature type="binding site" evidence="4">
    <location>
        <position position="62"/>
    </location>
    <ligand>
        <name>Zn(2+)</name>
        <dbReference type="ChEBI" id="CHEBI:29105"/>
        <label>1</label>
        <note>catalytic</note>
    </ligand>
</feature>
<dbReference type="SUPFAM" id="SSF51556">
    <property type="entry name" value="Metallo-dependent hydrolases"/>
    <property type="match status" value="1"/>
</dbReference>
<comment type="PTM">
    <text evidence="1">Carboxylation allows a single lysine to coordinate two zinc ions.</text>
</comment>
<evidence type="ECO:0000256" key="3">
    <source>
        <dbReference type="PIRSR" id="PIRSR001238-2"/>
    </source>
</evidence>
<dbReference type="AlphaFoldDB" id="A0A1M4TU58"/>
<dbReference type="InterPro" id="IPR006680">
    <property type="entry name" value="Amidohydro-rel"/>
</dbReference>
<feature type="binding site" evidence="3">
    <location>
        <position position="290"/>
    </location>
    <ligand>
        <name>substrate</name>
    </ligand>
</feature>
<feature type="binding site" evidence="4">
    <location>
        <position position="64"/>
    </location>
    <ligand>
        <name>Zn(2+)</name>
        <dbReference type="ChEBI" id="CHEBI:29105"/>
        <label>1</label>
        <note>catalytic</note>
    </ligand>
</feature>
<keyword evidence="1 4" id="KW-0862">Zinc</keyword>
<keyword evidence="1" id="KW-0645">Protease</keyword>
<evidence type="ECO:0000259" key="5">
    <source>
        <dbReference type="Pfam" id="PF01979"/>
    </source>
</evidence>
<gene>
    <name evidence="6" type="ORF">SAMN05443638_103124</name>
</gene>
<dbReference type="PANTHER" id="PTHR11647:SF1">
    <property type="entry name" value="COLLAPSIN RESPONSE MEDIATOR PROTEIN"/>
    <property type="match status" value="1"/>
</dbReference>
<name>A0A1M4TU58_9CLOT</name>
<feature type="binding site" evidence="3">
    <location>
        <position position="131"/>
    </location>
    <ligand>
        <name>substrate</name>
    </ligand>
</feature>
<feature type="domain" description="Amidohydrolase-related" evidence="5">
    <location>
        <begin position="53"/>
        <end position="376"/>
    </location>
</feature>
<dbReference type="EMBL" id="FQVM01000003">
    <property type="protein sequence ID" value="SHE48019.1"/>
    <property type="molecule type" value="Genomic_DNA"/>
</dbReference>
<feature type="active site" description="Proton acceptor" evidence="2">
    <location>
        <position position="286"/>
    </location>
</feature>
<dbReference type="Pfam" id="PF01979">
    <property type="entry name" value="Amidohydro_1"/>
    <property type="match status" value="1"/>
</dbReference>
<evidence type="ECO:0000256" key="2">
    <source>
        <dbReference type="PIRSR" id="PIRSR001238-1"/>
    </source>
</evidence>
<dbReference type="InterPro" id="IPR050378">
    <property type="entry name" value="Metallo-dep_Hydrolases_sf"/>
</dbReference>
<keyword evidence="7" id="KW-1185">Reference proteome</keyword>
<evidence type="ECO:0000313" key="6">
    <source>
        <dbReference type="EMBL" id="SHE48019.1"/>
    </source>
</evidence>
<protein>
    <recommendedName>
        <fullName evidence="1">Isoaspartyl dipeptidase</fullName>
        <ecNumber evidence="1">3.4.19.-</ecNumber>
    </recommendedName>
</protein>
<feature type="binding site" evidence="3">
    <location>
        <begin position="69"/>
        <end position="71"/>
    </location>
    <ligand>
        <name>substrate</name>
    </ligand>
</feature>
<dbReference type="SUPFAM" id="SSF51338">
    <property type="entry name" value="Composite domain of metallo-dependent hydrolases"/>
    <property type="match status" value="1"/>
</dbReference>
<reference evidence="6 7" key="1">
    <citation type="submission" date="2016-11" db="EMBL/GenBank/DDBJ databases">
        <authorList>
            <person name="Jaros S."/>
            <person name="Januszkiewicz K."/>
            <person name="Wedrychowicz H."/>
        </authorList>
    </citation>
    <scope>NUCLEOTIDE SEQUENCE [LARGE SCALE GENOMIC DNA]</scope>
    <source>
        <strain evidence="6 7">DSM 2631</strain>
    </source>
</reference>
<dbReference type="Gene3D" id="3.20.20.140">
    <property type="entry name" value="Metal-dependent hydrolases"/>
    <property type="match status" value="1"/>
</dbReference>